<dbReference type="Pfam" id="PF12844">
    <property type="entry name" value="HTH_19"/>
    <property type="match status" value="1"/>
</dbReference>
<dbReference type="InterPro" id="IPR001387">
    <property type="entry name" value="Cro/C1-type_HTH"/>
</dbReference>
<keyword evidence="4" id="KW-1185">Reference proteome</keyword>
<sequence>MFGERLKRARSAAGLSMKELSLQAGVSANMIKKYEHDESMPSSGVLIKMSRALGVRNEYFFRPTKYELKGIEYRKRSSTPTKMLNRIKADVLDQAERWMELSNLWPNFPVPEFTKLSFSISHIDEYAQIEVIANELRGVWELGSQPIASIIDVLECHGIIVIVTDVDTTEKFDGCQASVGNTPIIVISSKWSGDRQRFTLAHELGHLILHGMLNASLDEEKACNRFAGAFIFPETSVRQALGVSRRNLEVQELYLLKMDFGLSMMATIYRAADLAIINDTKRKELFMFFSMRKWRSQEPGEPYPAETTSLFKQLVFRGLGENIISESKAAELLGMSLVSFHNMRKLVGPDVNFNQ</sequence>
<accession>A0ABY9SDK9</accession>
<dbReference type="Gene3D" id="1.10.10.2910">
    <property type="match status" value="1"/>
</dbReference>
<evidence type="ECO:0000256" key="1">
    <source>
        <dbReference type="ARBA" id="ARBA00007227"/>
    </source>
</evidence>
<dbReference type="RefSeq" id="WP_309878011.1">
    <property type="nucleotide sequence ID" value="NZ_CP133838.1"/>
</dbReference>
<dbReference type="SMART" id="SM00530">
    <property type="entry name" value="HTH_XRE"/>
    <property type="match status" value="1"/>
</dbReference>
<reference evidence="3 4" key="1">
    <citation type="submission" date="2023-09" db="EMBL/GenBank/DDBJ databases">
        <title>Buttiauxella selenatireducens sp. nov., isolated from the rhizosphere of Cardamine hupingshanesis.</title>
        <authorList>
            <person name="Zhang S."/>
            <person name="Xu Z."/>
            <person name="Wang H."/>
            <person name="Guo Y."/>
        </authorList>
    </citation>
    <scope>NUCLEOTIDE SEQUENCE [LARGE SCALE GENOMIC DNA]</scope>
    <source>
        <strain evidence="3 4">R73</strain>
    </source>
</reference>
<dbReference type="InterPro" id="IPR010982">
    <property type="entry name" value="Lambda_DNA-bd_dom_sf"/>
</dbReference>
<dbReference type="Gene3D" id="1.10.260.40">
    <property type="entry name" value="lambda repressor-like DNA-binding domains"/>
    <property type="match status" value="1"/>
</dbReference>
<organism evidence="3 4">
    <name type="scientific">Buttiauxella selenatireducens</name>
    <dbReference type="NCBI Taxonomy" id="3073902"/>
    <lineage>
        <taxon>Bacteria</taxon>
        <taxon>Pseudomonadati</taxon>
        <taxon>Pseudomonadota</taxon>
        <taxon>Gammaproteobacteria</taxon>
        <taxon>Enterobacterales</taxon>
        <taxon>Enterobacteriaceae</taxon>
        <taxon>Buttiauxella</taxon>
    </lineage>
</organism>
<proteinExistence type="inferred from homology"/>
<dbReference type="PROSITE" id="PS50943">
    <property type="entry name" value="HTH_CROC1"/>
    <property type="match status" value="1"/>
</dbReference>
<comment type="similarity">
    <text evidence="1">Belongs to the short-chain fatty acyl-CoA assimilation regulator (ScfR) family.</text>
</comment>
<evidence type="ECO:0000313" key="4">
    <source>
        <dbReference type="Proteomes" id="UP001246690"/>
    </source>
</evidence>
<dbReference type="PANTHER" id="PTHR43236">
    <property type="entry name" value="ANTITOXIN HIGA1"/>
    <property type="match status" value="1"/>
</dbReference>
<dbReference type="EMBL" id="CP133838">
    <property type="protein sequence ID" value="WMY75589.1"/>
    <property type="molecule type" value="Genomic_DNA"/>
</dbReference>
<evidence type="ECO:0000313" key="3">
    <source>
        <dbReference type="EMBL" id="WMY75589.1"/>
    </source>
</evidence>
<dbReference type="CDD" id="cd00093">
    <property type="entry name" value="HTH_XRE"/>
    <property type="match status" value="1"/>
</dbReference>
<gene>
    <name evidence="3" type="ORF">RHD99_06470</name>
</gene>
<dbReference type="SUPFAM" id="SSF47413">
    <property type="entry name" value="lambda repressor-like DNA-binding domains"/>
    <property type="match status" value="1"/>
</dbReference>
<dbReference type="InterPro" id="IPR010359">
    <property type="entry name" value="IrrE_HExxH"/>
</dbReference>
<dbReference type="Proteomes" id="UP001246690">
    <property type="component" value="Chromosome"/>
</dbReference>
<feature type="domain" description="HTH cro/C1-type" evidence="2">
    <location>
        <begin position="6"/>
        <end position="60"/>
    </location>
</feature>
<dbReference type="Pfam" id="PF06114">
    <property type="entry name" value="Peptidase_M78"/>
    <property type="match status" value="1"/>
</dbReference>
<dbReference type="PANTHER" id="PTHR43236:SF1">
    <property type="entry name" value="BLL7220 PROTEIN"/>
    <property type="match status" value="1"/>
</dbReference>
<protein>
    <submittedName>
        <fullName evidence="3">XRE family transcriptional regulator</fullName>
    </submittedName>
</protein>
<name>A0ABY9SDK9_9ENTR</name>
<evidence type="ECO:0000259" key="2">
    <source>
        <dbReference type="PROSITE" id="PS50943"/>
    </source>
</evidence>
<dbReference type="InterPro" id="IPR052345">
    <property type="entry name" value="Rad_response_metalloprotease"/>
</dbReference>